<dbReference type="RefSeq" id="WP_132276449.1">
    <property type="nucleotide sequence ID" value="NZ_JAOBST010000009.1"/>
</dbReference>
<dbReference type="AlphaFoldDB" id="A0A4R4FFM7"/>
<dbReference type="PANTHER" id="PTHR46018:SF2">
    <property type="entry name" value="ZINC PHOSPHODIESTERASE ELAC PROTEIN 1"/>
    <property type="match status" value="1"/>
</dbReference>
<dbReference type="Proteomes" id="UP000295710">
    <property type="component" value="Unassembled WGS sequence"/>
</dbReference>
<keyword evidence="2" id="KW-0378">Hydrolase</keyword>
<name>A0A4R4FFM7_9FIRM</name>
<evidence type="ECO:0000313" key="2">
    <source>
        <dbReference type="EMBL" id="TDA22407.1"/>
    </source>
</evidence>
<keyword evidence="1" id="KW-0255">Endonuclease</keyword>
<dbReference type="GO" id="GO:0042781">
    <property type="term" value="F:3'-tRNA processing endoribonuclease activity"/>
    <property type="evidence" value="ECO:0007669"/>
    <property type="project" value="TreeGrafter"/>
</dbReference>
<evidence type="ECO:0000313" key="3">
    <source>
        <dbReference type="Proteomes" id="UP000295710"/>
    </source>
</evidence>
<dbReference type="Pfam" id="PF23023">
    <property type="entry name" value="Anti-Pycsar_Apyc1"/>
    <property type="match status" value="1"/>
</dbReference>
<comment type="caution">
    <text evidence="2">The sequence shown here is derived from an EMBL/GenBank/DDBJ whole genome shotgun (WGS) entry which is preliminary data.</text>
</comment>
<accession>A0A4R4FFM7</accession>
<proteinExistence type="predicted"/>
<protein>
    <submittedName>
        <fullName evidence="2">MBL fold metallo-hydrolase</fullName>
    </submittedName>
</protein>
<dbReference type="SUPFAM" id="SSF56281">
    <property type="entry name" value="Metallo-hydrolase/oxidoreductase"/>
    <property type="match status" value="1"/>
</dbReference>
<dbReference type="InterPro" id="IPR036866">
    <property type="entry name" value="RibonucZ/Hydroxyglut_hydro"/>
</dbReference>
<organism evidence="2 3">
    <name type="scientific">Extibacter muris</name>
    <dbReference type="NCBI Taxonomy" id="1796622"/>
    <lineage>
        <taxon>Bacteria</taxon>
        <taxon>Bacillati</taxon>
        <taxon>Bacillota</taxon>
        <taxon>Clostridia</taxon>
        <taxon>Lachnospirales</taxon>
        <taxon>Lachnospiraceae</taxon>
        <taxon>Extibacter</taxon>
    </lineage>
</organism>
<reference evidence="2 3" key="1">
    <citation type="journal article" date="2016" name="Nat. Microbiol.">
        <title>The Mouse Intestinal Bacterial Collection (miBC) provides host-specific insight into cultured diversity and functional potential of the gut microbiota.</title>
        <authorList>
            <person name="Lagkouvardos I."/>
            <person name="Pukall R."/>
            <person name="Abt B."/>
            <person name="Foesel B.U."/>
            <person name="Meier-Kolthoff J.P."/>
            <person name="Kumar N."/>
            <person name="Bresciani A."/>
            <person name="Martinez I."/>
            <person name="Just S."/>
            <person name="Ziegler C."/>
            <person name="Brugiroux S."/>
            <person name="Garzetti D."/>
            <person name="Wenning M."/>
            <person name="Bui T.P."/>
            <person name="Wang J."/>
            <person name="Hugenholtz F."/>
            <person name="Plugge C.M."/>
            <person name="Peterson D.A."/>
            <person name="Hornef M.W."/>
            <person name="Baines J.F."/>
            <person name="Smidt H."/>
            <person name="Walter J."/>
            <person name="Kristiansen K."/>
            <person name="Nielsen H.B."/>
            <person name="Haller D."/>
            <person name="Overmann J."/>
            <person name="Stecher B."/>
            <person name="Clavel T."/>
        </authorList>
    </citation>
    <scope>NUCLEOTIDE SEQUENCE [LARGE SCALE GENOMIC DNA]</scope>
    <source>
        <strain evidence="2 3">DSM 28560</strain>
    </source>
</reference>
<sequence length="266" mass="30245">MELTILGTGNAAVTECYNTCFALSDGSRHFLVDAGGGNQILKRLKEVDIELADIHDIFLTHEHIDHLLGLIWLIRMIGQKMNQGAYEGELRIYCHDGLAGTIRTIAGLTIQQKVTKHIGGRIRIITVGDGESRKITGQDVTFFDIGSTKARQFGFSMVTREGHKITCCGDEPYNPCEECYVKGSDWLMHEAFCLYREADIFHPYEKHHSTVKEACELAERLGIPNLILYHTEETHLPYRKKLYTEEGKQYYRGNLFVPDDKEIFTV</sequence>
<dbReference type="PANTHER" id="PTHR46018">
    <property type="entry name" value="ZINC PHOSPHODIESTERASE ELAC PROTEIN 1"/>
    <property type="match status" value="1"/>
</dbReference>
<keyword evidence="1" id="KW-0540">Nuclease</keyword>
<gene>
    <name evidence="2" type="ORF">E1963_06535</name>
</gene>
<keyword evidence="3" id="KW-1185">Reference proteome</keyword>
<evidence type="ECO:0000256" key="1">
    <source>
        <dbReference type="ARBA" id="ARBA00022759"/>
    </source>
</evidence>
<dbReference type="EMBL" id="SMMX01000004">
    <property type="protein sequence ID" value="TDA22407.1"/>
    <property type="molecule type" value="Genomic_DNA"/>
</dbReference>
<dbReference type="Gene3D" id="3.60.15.10">
    <property type="entry name" value="Ribonuclease Z/Hydroxyacylglutathione hydrolase-like"/>
    <property type="match status" value="1"/>
</dbReference>